<keyword evidence="3" id="KW-0472">Membrane</keyword>
<keyword evidence="3" id="KW-1133">Transmembrane helix</keyword>
<dbReference type="PANTHER" id="PTHR11005">
    <property type="entry name" value="LYSOSOMAL ACID LIPASE-RELATED"/>
    <property type="match status" value="1"/>
</dbReference>
<accession>A0A3A4QWE0</accession>
<evidence type="ECO:0000256" key="3">
    <source>
        <dbReference type="SAM" id="Phobius"/>
    </source>
</evidence>
<comment type="caution">
    <text evidence="5">The sequence shown here is derived from an EMBL/GenBank/DDBJ whole genome shotgun (WGS) entry which is preliminary data.</text>
</comment>
<organism evidence="5 6">
    <name type="scientific">Candidatus Auribacter fodinae</name>
    <dbReference type="NCBI Taxonomy" id="2093366"/>
    <lineage>
        <taxon>Bacteria</taxon>
        <taxon>Pseudomonadati</taxon>
        <taxon>Candidatus Auribacterota</taxon>
        <taxon>Candidatus Auribacteria</taxon>
        <taxon>Candidatus Auribacterales</taxon>
        <taxon>Candidatus Auribacteraceae</taxon>
        <taxon>Candidatus Auribacter</taxon>
    </lineage>
</organism>
<evidence type="ECO:0000313" key="5">
    <source>
        <dbReference type="EMBL" id="RJP57009.1"/>
    </source>
</evidence>
<dbReference type="Pfam" id="PF00561">
    <property type="entry name" value="Abhydrolase_1"/>
    <property type="match status" value="1"/>
</dbReference>
<dbReference type="InterPro" id="IPR000073">
    <property type="entry name" value="AB_hydrolase_1"/>
</dbReference>
<name>A0A3A4QWE0_9BACT</name>
<keyword evidence="3" id="KW-0812">Transmembrane</keyword>
<dbReference type="GO" id="GO:0016787">
    <property type="term" value="F:hydrolase activity"/>
    <property type="evidence" value="ECO:0007669"/>
    <property type="project" value="UniProtKB-KW"/>
</dbReference>
<evidence type="ECO:0000313" key="6">
    <source>
        <dbReference type="Proteomes" id="UP000266426"/>
    </source>
</evidence>
<evidence type="ECO:0000256" key="1">
    <source>
        <dbReference type="ARBA" id="ARBA00022963"/>
    </source>
</evidence>
<feature type="domain" description="AB hydrolase-1" evidence="4">
    <location>
        <begin position="74"/>
        <end position="337"/>
    </location>
</feature>
<dbReference type="SUPFAM" id="SSF53474">
    <property type="entry name" value="alpha/beta-Hydrolases"/>
    <property type="match status" value="1"/>
</dbReference>
<dbReference type="Gene3D" id="3.40.50.1820">
    <property type="entry name" value="alpha/beta hydrolase"/>
    <property type="match status" value="1"/>
</dbReference>
<evidence type="ECO:0000256" key="2">
    <source>
        <dbReference type="ARBA" id="ARBA00023098"/>
    </source>
</evidence>
<feature type="transmembrane region" description="Helical" evidence="3">
    <location>
        <begin position="12"/>
        <end position="32"/>
    </location>
</feature>
<dbReference type="GO" id="GO:0016042">
    <property type="term" value="P:lipid catabolic process"/>
    <property type="evidence" value="ECO:0007669"/>
    <property type="project" value="UniProtKB-KW"/>
</dbReference>
<dbReference type="AlphaFoldDB" id="A0A3A4QWE0"/>
<keyword evidence="2" id="KW-0443">Lipid metabolism</keyword>
<keyword evidence="1" id="KW-0442">Lipid degradation</keyword>
<gene>
    <name evidence="5" type="ORF">C4541_11065</name>
</gene>
<dbReference type="PROSITE" id="PS51257">
    <property type="entry name" value="PROKAR_LIPOPROTEIN"/>
    <property type="match status" value="1"/>
</dbReference>
<sequence>MSSDTRLHTRWSLWGSIIFALYILGVTGCTSLQPAGLKRIENPDIHYVETADGWKLALERFSYSINGRNKDRLPVILCHGLGYNSKFWTIADKIDFARYLANQGFDVWLVSLRGSGASTKPGVTILKNLVRTRDREYRSASFLPSRINWKVDDYILYDIPAALNYVVAETGKPKVLWVGHSLGGMIMMGYLSRFGDDKVQAVATIGSPLIIPQPPNRILQAFVQNKTLFKAFLIVNTRTGATSIAPFHRFVITPDEVLLWNKHNVEPNIVSTVLTHVVEDIPAGVLDQVLSMVRSGQFMSYDKSFNYTEEIRKISIPLLLSCGKADNLAPPESVRYVYETVGSEDKTFMMFGTANGHREDYGHNDLILGKYAYKEVYPDITKWLKAHSYLPK</sequence>
<protein>
    <submittedName>
        <fullName evidence="5">Alpha/beta fold hydrolase</fullName>
    </submittedName>
</protein>
<evidence type="ECO:0000259" key="4">
    <source>
        <dbReference type="Pfam" id="PF00561"/>
    </source>
</evidence>
<proteinExistence type="predicted"/>
<keyword evidence="5" id="KW-0378">Hydrolase</keyword>
<dbReference type="InterPro" id="IPR029058">
    <property type="entry name" value="AB_hydrolase_fold"/>
</dbReference>
<dbReference type="Proteomes" id="UP000266426">
    <property type="component" value="Unassembled WGS sequence"/>
</dbReference>
<dbReference type="EMBL" id="QZJZ01000087">
    <property type="protein sequence ID" value="RJP57009.1"/>
    <property type="molecule type" value="Genomic_DNA"/>
</dbReference>
<reference evidence="5 6" key="1">
    <citation type="journal article" date="2017" name="ISME J.">
        <title>Energy and carbon metabolisms in a deep terrestrial subsurface fluid microbial community.</title>
        <authorList>
            <person name="Momper L."/>
            <person name="Jungbluth S.P."/>
            <person name="Lee M.D."/>
            <person name="Amend J.P."/>
        </authorList>
    </citation>
    <scope>NUCLEOTIDE SEQUENCE [LARGE SCALE GENOMIC DNA]</scope>
    <source>
        <strain evidence="5">SURF_26</strain>
    </source>
</reference>